<comment type="caution">
    <text evidence="3">The sequence shown here is derived from an EMBL/GenBank/DDBJ whole genome shotgun (WGS) entry which is preliminary data.</text>
</comment>
<accession>A0A8B6FQZ7</accession>
<dbReference type="InterPro" id="IPR047273">
    <property type="entry name" value="VRTN_OTU_dom"/>
</dbReference>
<dbReference type="CDD" id="cd22791">
    <property type="entry name" value="OTU_VRTN"/>
    <property type="match status" value="1"/>
</dbReference>
<dbReference type="InterPro" id="IPR038822">
    <property type="entry name" value="Vertnin-like"/>
</dbReference>
<keyword evidence="4" id="KW-1185">Reference proteome</keyword>
<comment type="similarity">
    <text evidence="1">Belongs to the vertnin family.</text>
</comment>
<protein>
    <recommendedName>
        <fullName evidence="2">Vertnin</fullName>
    </recommendedName>
</protein>
<evidence type="ECO:0000313" key="3">
    <source>
        <dbReference type="EMBL" id="VDI53800.1"/>
    </source>
</evidence>
<organism evidence="3 4">
    <name type="scientific">Mytilus galloprovincialis</name>
    <name type="common">Mediterranean mussel</name>
    <dbReference type="NCBI Taxonomy" id="29158"/>
    <lineage>
        <taxon>Eukaryota</taxon>
        <taxon>Metazoa</taxon>
        <taxon>Spiralia</taxon>
        <taxon>Lophotrochozoa</taxon>
        <taxon>Mollusca</taxon>
        <taxon>Bivalvia</taxon>
        <taxon>Autobranchia</taxon>
        <taxon>Pteriomorphia</taxon>
        <taxon>Mytilida</taxon>
        <taxon>Mytiloidea</taxon>
        <taxon>Mytilidae</taxon>
        <taxon>Mytilinae</taxon>
        <taxon>Mytilus</taxon>
    </lineage>
</organism>
<dbReference type="PANTHER" id="PTHR16081">
    <property type="entry name" value="VERTNIN"/>
    <property type="match status" value="1"/>
</dbReference>
<proteinExistence type="inferred from homology"/>
<evidence type="ECO:0000313" key="4">
    <source>
        <dbReference type="Proteomes" id="UP000596742"/>
    </source>
</evidence>
<gene>
    <name evidence="3" type="ORF">MGAL_10B069828</name>
</gene>
<dbReference type="GO" id="GO:0000785">
    <property type="term" value="C:chromatin"/>
    <property type="evidence" value="ECO:0007669"/>
    <property type="project" value="TreeGrafter"/>
</dbReference>
<dbReference type="GO" id="GO:0006357">
    <property type="term" value="P:regulation of transcription by RNA polymerase II"/>
    <property type="evidence" value="ECO:0007669"/>
    <property type="project" value="TreeGrafter"/>
</dbReference>
<dbReference type="Gene3D" id="3.90.70.80">
    <property type="match status" value="1"/>
</dbReference>
<dbReference type="EMBL" id="UYJE01007337">
    <property type="protein sequence ID" value="VDI53800.1"/>
    <property type="molecule type" value="Genomic_DNA"/>
</dbReference>
<dbReference type="AlphaFoldDB" id="A0A8B6FQZ7"/>
<dbReference type="PANTHER" id="PTHR16081:SF0">
    <property type="entry name" value="VERTNIN"/>
    <property type="match status" value="1"/>
</dbReference>
<dbReference type="OrthoDB" id="6044927at2759"/>
<sequence>MDSKHRTGQDLQRLQFFNDSLIYLSLASSKGFQAFTECATLIKNKLQGFPLDVSQDVLDIKLDKVSMDIFPSQEFPELVPIKVSGDGNCLPRSASMLVFGDQHHNVEMRVRMACELALNKDFYLNDVNHKIYDFDTFPYCSTITTYSANFKPGMNSDPESIEKVYELDAIKTAKRGNYCGIWHLYALASVVGCRLYSIYPKLKSTVSIRPELNRIIFPRKQVSKRKLAVFWTNTNGINGENYWSPNHFAPCLHKHLLLEVKQKANIEKIKTENVLEDRRITRCRAQSASLASLNGVERHSTIASNLHTSNKRCISGSRTPNIEKRTQKTTTPNIEKKTQKTATPNMKAVRFNVESKCDLAIHFLTKKSNKIQIKNLKRHKNPLKSIFKFFMGNQKESRGPDVSFYEIE</sequence>
<evidence type="ECO:0000256" key="2">
    <source>
        <dbReference type="ARBA" id="ARBA00020188"/>
    </source>
</evidence>
<evidence type="ECO:0000256" key="1">
    <source>
        <dbReference type="ARBA" id="ARBA00007290"/>
    </source>
</evidence>
<reference evidence="3" key="1">
    <citation type="submission" date="2018-11" db="EMBL/GenBank/DDBJ databases">
        <authorList>
            <person name="Alioto T."/>
            <person name="Alioto T."/>
        </authorList>
    </citation>
    <scope>NUCLEOTIDE SEQUENCE</scope>
</reference>
<dbReference type="Proteomes" id="UP000596742">
    <property type="component" value="Unassembled WGS sequence"/>
</dbReference>
<name>A0A8B6FQZ7_MYTGA</name>